<organism evidence="1 2">
    <name type="scientific">Colletotrichum kahawae</name>
    <name type="common">Coffee berry disease fungus</name>
    <dbReference type="NCBI Taxonomy" id="34407"/>
    <lineage>
        <taxon>Eukaryota</taxon>
        <taxon>Fungi</taxon>
        <taxon>Dikarya</taxon>
        <taxon>Ascomycota</taxon>
        <taxon>Pezizomycotina</taxon>
        <taxon>Sordariomycetes</taxon>
        <taxon>Hypocreomycetidae</taxon>
        <taxon>Glomerellales</taxon>
        <taxon>Glomerellaceae</taxon>
        <taxon>Colletotrichum</taxon>
        <taxon>Colletotrichum gloeosporioides species complex</taxon>
    </lineage>
</organism>
<accession>A0AAD9XV40</accession>
<comment type="caution">
    <text evidence="1">The sequence shown here is derived from an EMBL/GenBank/DDBJ whole genome shotgun (WGS) entry which is preliminary data.</text>
</comment>
<proteinExistence type="predicted"/>
<evidence type="ECO:0000313" key="1">
    <source>
        <dbReference type="EMBL" id="KAK2728524.1"/>
    </source>
</evidence>
<gene>
    <name evidence="1" type="ORF">CKAH01_10879</name>
</gene>
<reference evidence="1" key="1">
    <citation type="submission" date="2023-02" db="EMBL/GenBank/DDBJ databases">
        <title>Colletotrichum kahawae CIFC_Que2 genome sequencing and assembly.</title>
        <authorList>
            <person name="Baroncelli R."/>
        </authorList>
    </citation>
    <scope>NUCLEOTIDE SEQUENCE</scope>
    <source>
        <strain evidence="1">CIFC_Que2</strain>
    </source>
</reference>
<protein>
    <submittedName>
        <fullName evidence="1">Uncharacterized protein</fullName>
    </submittedName>
</protein>
<keyword evidence="2" id="KW-1185">Reference proteome</keyword>
<evidence type="ECO:0000313" key="2">
    <source>
        <dbReference type="Proteomes" id="UP001281614"/>
    </source>
</evidence>
<sequence length="61" mass="6484">MSGTHLSWKRAGPLRVATDAATRLQLGCSSPAPRAGYPAPVESSPIFSWSFAVWPEGRPSS</sequence>
<name>A0AAD9XV40_COLKA</name>
<dbReference type="EMBL" id="VYYT01000879">
    <property type="protein sequence ID" value="KAK2728524.1"/>
    <property type="molecule type" value="Genomic_DNA"/>
</dbReference>
<dbReference type="Proteomes" id="UP001281614">
    <property type="component" value="Unassembled WGS sequence"/>
</dbReference>
<dbReference type="AlphaFoldDB" id="A0AAD9XV40"/>